<comment type="similarity">
    <text evidence="16">Belongs to the transpeptidase family. FtsI subfamily.</text>
</comment>
<dbReference type="GO" id="GO:0008955">
    <property type="term" value="F:peptidoglycan glycosyltransferase activity"/>
    <property type="evidence" value="ECO:0007669"/>
    <property type="project" value="InterPro"/>
</dbReference>
<evidence type="ECO:0000256" key="1">
    <source>
        <dbReference type="ARBA" id="ARBA00004370"/>
    </source>
</evidence>
<dbReference type="InterPro" id="IPR001460">
    <property type="entry name" value="PCN-bd_Tpept"/>
</dbReference>
<dbReference type="Proteomes" id="UP000599578">
    <property type="component" value="Unassembled WGS sequence"/>
</dbReference>
<dbReference type="Gene3D" id="1.10.150.770">
    <property type="match status" value="1"/>
</dbReference>
<comment type="pathway">
    <text evidence="16">Cell wall biogenesis; peptidoglycan biosynthesis.</text>
</comment>
<keyword evidence="10 16" id="KW-0573">Peptidoglycan synthesis</keyword>
<evidence type="ECO:0000256" key="5">
    <source>
        <dbReference type="ARBA" id="ARBA00022645"/>
    </source>
</evidence>
<evidence type="ECO:0000256" key="16">
    <source>
        <dbReference type="HAMAP-Rule" id="MF_02080"/>
    </source>
</evidence>
<comment type="catalytic activity">
    <reaction evidence="16">
        <text>Preferential cleavage: (Ac)2-L-Lys-D-Ala-|-D-Ala. Also transpeptidation of peptidyl-alanyl moieties that are N-acyl substituents of D-alanine.</text>
        <dbReference type="EC" id="3.4.16.4"/>
    </reaction>
</comment>
<dbReference type="GO" id="GO:0009002">
    <property type="term" value="F:serine-type D-Ala-D-Ala carboxypeptidase activity"/>
    <property type="evidence" value="ECO:0007669"/>
    <property type="project" value="UniProtKB-UniRule"/>
</dbReference>
<keyword evidence="3 16" id="KW-0997">Cell inner membrane</keyword>
<dbReference type="EMBL" id="BMLT01000005">
    <property type="protein sequence ID" value="GGO82539.1"/>
    <property type="molecule type" value="Genomic_DNA"/>
</dbReference>
<evidence type="ECO:0000256" key="4">
    <source>
        <dbReference type="ARBA" id="ARBA00022618"/>
    </source>
</evidence>
<evidence type="ECO:0000259" key="17">
    <source>
        <dbReference type="Pfam" id="PF00905"/>
    </source>
</evidence>
<keyword evidence="12 16" id="KW-0472">Membrane</keyword>
<dbReference type="GO" id="GO:0071555">
    <property type="term" value="P:cell wall organization"/>
    <property type="evidence" value="ECO:0007669"/>
    <property type="project" value="UniProtKB-KW"/>
</dbReference>
<evidence type="ECO:0000313" key="20">
    <source>
        <dbReference type="Proteomes" id="UP000599578"/>
    </source>
</evidence>
<sequence>MSAEGKNIAEATENQAARSWRLVLLFVLLALIASAILFKLLTLYVQDQDFLQSQGDARTLRTTLIPAHRGQITDRNGEPLAVSAPVATIWADPSKADLNHPSIGRLAKLLGQERGELVGRLNEFRSRQFLYLKRQVTPELAQQITRLRIPGIHVDREYKRYYPAAEVTSHLVGFTSVDGEGQEGMELAYNEGLRGEPGQKLVLKDRLGRTIKHIRSLEEPNPGEDLQLSIDLRLQYLAYRELKAAVQVHGADGAAAVVLDAHTGEVLALVNQPSYNPNDRSELHSSALRNRALTDVFEPGSPMKSLTVAAALMSGQYRPDTPIDVSPGYIRVKGHTIRDHRNYKELDLTGIITKSSNVGVTKLTLSMDPDAVRNLMVNVGLGQALGTGFPGEQTGSLPYISEKQVVERATMSYGYGLSVTPLQLAHAYLPFANGGLIRPVSLIKQDELPPATRVMPEQVADDVLAMMETVTNTGGTGTRARVPGYRVAGKTGTTHKIGSGGYLAHQYVSVFAGVAPVTDPELVIVVMVDNPKGQEYYGGEVAAPVFSRIGAGALRLLNVAPDSWPEPDGKRMAMN</sequence>
<dbReference type="GO" id="GO:0008360">
    <property type="term" value="P:regulation of cell shape"/>
    <property type="evidence" value="ECO:0007669"/>
    <property type="project" value="UniProtKB-KW"/>
</dbReference>
<evidence type="ECO:0000256" key="15">
    <source>
        <dbReference type="ARBA" id="ARBA00023316"/>
    </source>
</evidence>
<feature type="transmembrane region" description="Helical" evidence="16">
    <location>
        <begin position="22"/>
        <end position="45"/>
    </location>
</feature>
<keyword evidence="11 16" id="KW-1133">Transmembrane helix</keyword>
<evidence type="ECO:0000256" key="8">
    <source>
        <dbReference type="ARBA" id="ARBA00022801"/>
    </source>
</evidence>
<keyword evidence="20" id="KW-1185">Reference proteome</keyword>
<evidence type="ECO:0000256" key="12">
    <source>
        <dbReference type="ARBA" id="ARBA00023136"/>
    </source>
</evidence>
<dbReference type="EC" id="3.4.16.4" evidence="16"/>
<comment type="subcellular location">
    <subcellularLocation>
        <location evidence="16">Cell inner membrane</location>
        <topology evidence="16">Single-pass membrane protein</topology>
    </subcellularLocation>
    <subcellularLocation>
        <location evidence="1">Membrane</location>
    </subcellularLocation>
</comment>
<dbReference type="GO" id="GO:0005886">
    <property type="term" value="C:plasma membrane"/>
    <property type="evidence" value="ECO:0007669"/>
    <property type="project" value="UniProtKB-SubCell"/>
</dbReference>
<dbReference type="InterPro" id="IPR036138">
    <property type="entry name" value="PBP_dimer_sf"/>
</dbReference>
<keyword evidence="2 16" id="KW-1003">Cell membrane</keyword>
<dbReference type="GO" id="GO:0000917">
    <property type="term" value="P:division septum assembly"/>
    <property type="evidence" value="ECO:0007669"/>
    <property type="project" value="UniProtKB-KW"/>
</dbReference>
<evidence type="ECO:0000313" key="19">
    <source>
        <dbReference type="EMBL" id="GGO82539.1"/>
    </source>
</evidence>
<keyword evidence="6 16" id="KW-0645">Protease</keyword>
<keyword evidence="13 16" id="KW-0717">Septation</keyword>
<dbReference type="RefSeq" id="WP_188860851.1">
    <property type="nucleotide sequence ID" value="NZ_BMLT01000005.1"/>
</dbReference>
<dbReference type="InterPro" id="IPR012338">
    <property type="entry name" value="Beta-lactam/transpept-like"/>
</dbReference>
<dbReference type="AlphaFoldDB" id="A0A917ZIB3"/>
<dbReference type="Gene3D" id="3.30.450.330">
    <property type="match status" value="1"/>
</dbReference>
<organism evidence="19 20">
    <name type="scientific">Marinobacterium nitratireducens</name>
    <dbReference type="NCBI Taxonomy" id="518897"/>
    <lineage>
        <taxon>Bacteria</taxon>
        <taxon>Pseudomonadati</taxon>
        <taxon>Pseudomonadota</taxon>
        <taxon>Gammaproteobacteria</taxon>
        <taxon>Oceanospirillales</taxon>
        <taxon>Oceanospirillaceae</taxon>
        <taxon>Marinobacterium</taxon>
    </lineage>
</organism>
<reference evidence="19 20" key="1">
    <citation type="journal article" date="2014" name="Int. J. Syst. Evol. Microbiol.">
        <title>Complete genome sequence of Corynebacterium casei LMG S-19264T (=DSM 44701T), isolated from a smear-ripened cheese.</title>
        <authorList>
            <consortium name="US DOE Joint Genome Institute (JGI-PGF)"/>
            <person name="Walter F."/>
            <person name="Albersmeier A."/>
            <person name="Kalinowski J."/>
            <person name="Ruckert C."/>
        </authorList>
    </citation>
    <scope>NUCLEOTIDE SEQUENCE [LARGE SCALE GENOMIC DNA]</scope>
    <source>
        <strain evidence="19 20">CGMCC 1.7286</strain>
    </source>
</reference>
<keyword evidence="8 16" id="KW-0378">Hydrolase</keyword>
<comment type="function">
    <text evidence="16">Catalyzes cross-linking of the peptidoglycan cell wall at the division septum.</text>
</comment>
<evidence type="ECO:0000256" key="9">
    <source>
        <dbReference type="ARBA" id="ARBA00022960"/>
    </source>
</evidence>
<evidence type="ECO:0000256" key="7">
    <source>
        <dbReference type="ARBA" id="ARBA00022692"/>
    </source>
</evidence>
<dbReference type="PANTHER" id="PTHR30627">
    <property type="entry name" value="PEPTIDOGLYCAN D,D-TRANSPEPTIDASE"/>
    <property type="match status" value="1"/>
</dbReference>
<gene>
    <name evidence="16 19" type="primary">ftsI</name>
    <name evidence="19" type="ORF">GCM10011348_24170</name>
</gene>
<evidence type="ECO:0000256" key="2">
    <source>
        <dbReference type="ARBA" id="ARBA00022475"/>
    </source>
</evidence>
<evidence type="ECO:0000256" key="10">
    <source>
        <dbReference type="ARBA" id="ARBA00022984"/>
    </source>
</evidence>
<dbReference type="GO" id="GO:0008658">
    <property type="term" value="F:penicillin binding"/>
    <property type="evidence" value="ECO:0007669"/>
    <property type="project" value="InterPro"/>
</dbReference>
<comment type="caution">
    <text evidence="19">The sequence shown here is derived from an EMBL/GenBank/DDBJ whole genome shotgun (WGS) entry which is preliminary data.</text>
</comment>
<dbReference type="PANTHER" id="PTHR30627:SF1">
    <property type="entry name" value="PEPTIDOGLYCAN D,D-TRANSPEPTIDASE FTSI"/>
    <property type="match status" value="1"/>
</dbReference>
<keyword evidence="9 16" id="KW-0133">Cell shape</keyword>
<evidence type="ECO:0000256" key="11">
    <source>
        <dbReference type="ARBA" id="ARBA00022989"/>
    </source>
</evidence>
<keyword evidence="14 16" id="KW-0131">Cell cycle</keyword>
<dbReference type="InterPro" id="IPR050515">
    <property type="entry name" value="Beta-lactam/transpept"/>
</dbReference>
<evidence type="ECO:0000259" key="18">
    <source>
        <dbReference type="Pfam" id="PF03717"/>
    </source>
</evidence>
<feature type="domain" description="Penicillin-binding protein transpeptidase" evidence="17">
    <location>
        <begin position="255"/>
        <end position="549"/>
    </location>
</feature>
<dbReference type="Gene3D" id="3.90.1310.10">
    <property type="entry name" value="Penicillin-binding protein 2a (Domain 2)"/>
    <property type="match status" value="1"/>
</dbReference>
<keyword evidence="7 16" id="KW-0812">Transmembrane</keyword>
<dbReference type="HAMAP" id="MF_02080">
    <property type="entry name" value="FtsI_transpept"/>
    <property type="match status" value="1"/>
</dbReference>
<feature type="active site" description="Acyl-ester intermediate" evidence="16">
    <location>
        <position position="301"/>
    </location>
</feature>
<evidence type="ECO:0000256" key="13">
    <source>
        <dbReference type="ARBA" id="ARBA00023210"/>
    </source>
</evidence>
<keyword evidence="4 16" id="KW-0132">Cell division</keyword>
<dbReference type="GO" id="GO:0043093">
    <property type="term" value="P:FtsZ-dependent cytokinesis"/>
    <property type="evidence" value="ECO:0007669"/>
    <property type="project" value="UniProtKB-UniRule"/>
</dbReference>
<name>A0A917ZIB3_9GAMM</name>
<dbReference type="Pfam" id="PF03717">
    <property type="entry name" value="PBP_dimer"/>
    <property type="match status" value="1"/>
</dbReference>
<dbReference type="SUPFAM" id="SSF56519">
    <property type="entry name" value="Penicillin binding protein dimerisation domain"/>
    <property type="match status" value="1"/>
</dbReference>
<proteinExistence type="inferred from homology"/>
<dbReference type="InterPro" id="IPR005311">
    <property type="entry name" value="PBP_dimer"/>
</dbReference>
<keyword evidence="15 16" id="KW-0961">Cell wall biogenesis/degradation</keyword>
<dbReference type="GO" id="GO:0009252">
    <property type="term" value="P:peptidoglycan biosynthetic process"/>
    <property type="evidence" value="ECO:0007669"/>
    <property type="project" value="UniProtKB-UniRule"/>
</dbReference>
<accession>A0A917ZIB3</accession>
<dbReference type="Gene3D" id="3.40.710.10">
    <property type="entry name" value="DD-peptidase/beta-lactamase superfamily"/>
    <property type="match status" value="1"/>
</dbReference>
<dbReference type="SUPFAM" id="SSF56601">
    <property type="entry name" value="beta-lactamase/transpeptidase-like"/>
    <property type="match status" value="1"/>
</dbReference>
<protein>
    <recommendedName>
        <fullName evidence="16">Peptidoglycan D,D-transpeptidase FtsI</fullName>
        <ecNumber evidence="16">3.4.16.4</ecNumber>
    </recommendedName>
    <alternativeName>
        <fullName evidence="16">Penicillin-binding protein 3</fullName>
        <shortName evidence="16">PBP-3</shortName>
    </alternativeName>
</protein>
<evidence type="ECO:0000256" key="3">
    <source>
        <dbReference type="ARBA" id="ARBA00022519"/>
    </source>
</evidence>
<evidence type="ECO:0000256" key="6">
    <source>
        <dbReference type="ARBA" id="ARBA00022670"/>
    </source>
</evidence>
<dbReference type="InterPro" id="IPR037532">
    <property type="entry name" value="FtsI_transpept"/>
</dbReference>
<feature type="domain" description="Penicillin-binding protein dimerisation" evidence="18">
    <location>
        <begin position="65"/>
        <end position="213"/>
    </location>
</feature>
<dbReference type="Pfam" id="PF00905">
    <property type="entry name" value="Transpeptidase"/>
    <property type="match status" value="1"/>
</dbReference>
<evidence type="ECO:0000256" key="14">
    <source>
        <dbReference type="ARBA" id="ARBA00023306"/>
    </source>
</evidence>
<keyword evidence="5 16" id="KW-0121">Carboxypeptidase</keyword>
<dbReference type="GO" id="GO:0006508">
    <property type="term" value="P:proteolysis"/>
    <property type="evidence" value="ECO:0007669"/>
    <property type="project" value="UniProtKB-KW"/>
</dbReference>